<sequence length="433" mass="49905">MMLTFSEPAKQSWVLSRGEKIVSISKNEAAKLKNQDILAINFLFQNFKNEFQGSILNEEDGFATQLQVSVFLNVIYNHYINPKNKFLVLVVSPGYLMQKWNNRLENFAGLKVSIVNSKTNLADFIEESRLALLVSFENLKLIENLLDCNFCSVVIDHFDVVATKLIVKRLSGDFNIGITRRNFYKNPDQKLQWTMLNWANPGTAGRLIDFCQADNDNYANTRDNYHYWWLTLTWEFCENFQRNSDEEEDASQLSELPKPVKRSYKSKKRKVEEQIGSNEEESISGDHFKKNQKKEIIKSDHKEEVHESLQEAAINEKLDSSSDSDDTVEYNLEEENIQEQAPTNSTNSSHTTLEYNKQDIPIVEKPSTNYQESGILMDIIEGTGRRSSDVLDRETQLNLKKEELYSQIFDNAEPEEVHSQASDSSESFLLSLI</sequence>
<organism evidence="3">
    <name type="scientific">Diabrotica virgifera virgifera</name>
    <name type="common">western corn rootworm</name>
    <dbReference type="NCBI Taxonomy" id="50390"/>
    <lineage>
        <taxon>Eukaryota</taxon>
        <taxon>Metazoa</taxon>
        <taxon>Ecdysozoa</taxon>
        <taxon>Arthropoda</taxon>
        <taxon>Hexapoda</taxon>
        <taxon>Insecta</taxon>
        <taxon>Pterygota</taxon>
        <taxon>Neoptera</taxon>
        <taxon>Endopterygota</taxon>
        <taxon>Coleoptera</taxon>
        <taxon>Polyphaga</taxon>
        <taxon>Cucujiformia</taxon>
        <taxon>Chrysomeloidea</taxon>
        <taxon>Chrysomelidae</taxon>
        <taxon>Galerucinae</taxon>
        <taxon>Diabroticina</taxon>
        <taxon>Diabroticites</taxon>
        <taxon>Diabrotica</taxon>
    </lineage>
</organism>
<accession>A0A6P7GNL8</accession>
<reference evidence="2 3" key="1">
    <citation type="submission" date="2025-04" db="UniProtKB">
        <authorList>
            <consortium name="RefSeq"/>
        </authorList>
    </citation>
    <scope>IDENTIFICATION</scope>
    <source>
        <tissue evidence="2 3">Whole insect</tissue>
    </source>
</reference>
<protein>
    <submittedName>
        <fullName evidence="2">Uncharacterized protein LOC114341008 isoform X1</fullName>
    </submittedName>
    <submittedName>
        <fullName evidence="3">Uncharacterized protein LOC114341008 isoform X2</fullName>
    </submittedName>
</protein>
<gene>
    <name evidence="2 3" type="primary">LOC114341008</name>
</gene>
<dbReference type="RefSeq" id="XP_028147597.1">
    <property type="nucleotide sequence ID" value="XM_028291796.1"/>
</dbReference>
<name>A0A6P7GNL8_DIAVI</name>
<feature type="region of interest" description="Disordered" evidence="1">
    <location>
        <begin position="411"/>
        <end position="433"/>
    </location>
</feature>
<feature type="compositionally biased region" description="Basic and acidic residues" evidence="1">
    <location>
        <begin position="284"/>
        <end position="308"/>
    </location>
</feature>
<proteinExistence type="predicted"/>
<dbReference type="AlphaFoldDB" id="A0A6P7GNL8"/>
<dbReference type="RefSeq" id="XP_028147596.1">
    <property type="nucleotide sequence ID" value="XM_028291795.1"/>
</dbReference>
<evidence type="ECO:0000313" key="2">
    <source>
        <dbReference type="RefSeq" id="XP_028147596.1"/>
    </source>
</evidence>
<dbReference type="Gene3D" id="3.40.50.10810">
    <property type="entry name" value="Tandem AAA-ATPase domain"/>
    <property type="match status" value="1"/>
</dbReference>
<evidence type="ECO:0000313" key="3">
    <source>
        <dbReference type="RefSeq" id="XP_028147597.1"/>
    </source>
</evidence>
<feature type="region of interest" description="Disordered" evidence="1">
    <location>
        <begin position="247"/>
        <end position="308"/>
    </location>
</feature>
<dbReference type="InterPro" id="IPR038718">
    <property type="entry name" value="SNF2-like_sf"/>
</dbReference>
<feature type="compositionally biased region" description="Polar residues" evidence="1">
    <location>
        <begin position="419"/>
        <end position="433"/>
    </location>
</feature>
<evidence type="ECO:0000256" key="1">
    <source>
        <dbReference type="SAM" id="MobiDB-lite"/>
    </source>
</evidence>
<feature type="compositionally biased region" description="Basic residues" evidence="1">
    <location>
        <begin position="259"/>
        <end position="269"/>
    </location>
</feature>